<organism evidence="2 4">
    <name type="scientific">Pyrodictium delaneyi</name>
    <dbReference type="NCBI Taxonomy" id="1273541"/>
    <lineage>
        <taxon>Archaea</taxon>
        <taxon>Thermoproteota</taxon>
        <taxon>Thermoprotei</taxon>
        <taxon>Desulfurococcales</taxon>
        <taxon>Pyrodictiaceae</taxon>
        <taxon>Pyrodictium</taxon>
    </lineage>
</organism>
<dbReference type="Proteomes" id="UP000196694">
    <property type="component" value="Unassembled WGS sequence"/>
</dbReference>
<feature type="transmembrane region" description="Helical" evidence="1">
    <location>
        <begin position="31"/>
        <end position="49"/>
    </location>
</feature>
<evidence type="ECO:0000313" key="2">
    <source>
        <dbReference type="EMBL" id="ALL00593.1"/>
    </source>
</evidence>
<dbReference type="STRING" id="1273541.Pyrde_0543"/>
<gene>
    <name evidence="3" type="ORF">Pdsh_09300</name>
    <name evidence="2" type="ORF">Pyrde_0543</name>
</gene>
<accession>A0A0N7JCX3</accession>
<evidence type="ECO:0000313" key="5">
    <source>
        <dbReference type="Proteomes" id="UP000196694"/>
    </source>
</evidence>
<sequence length="325" mass="34471">MEEAQQRRAPAVPGFRALLWVEIVWQARRRGVQLLLAISLLPLLVGFMLRGSLHEIVQMYGLENLVRRMWLVALGAQTVHGGDVSVLSGILPIQITSISSFAWLFSAILGASLLASDAGSGRLQLLALRPVSRRRILAAKILAMVAMLTLIYMVSAASVYASMSIALARQEAPWIIPVYGLLLAVASLPLALAAALLGLKLQRVTTAAIAAVALYVAGSMVSALPLLLGLASLRDHPGALADAVYQVYLLNALEPLHGSFQLPARIADLLISGPGASPSPSMLGLPIHSQLPTVGTLVLLGAVSTAVATVALWALLDRYFARYTL</sequence>
<keyword evidence="5" id="KW-1185">Reference proteome</keyword>
<feature type="transmembrane region" description="Helical" evidence="1">
    <location>
        <begin position="101"/>
        <end position="120"/>
    </location>
</feature>
<reference evidence="2 4" key="1">
    <citation type="submission" date="2015-10" db="EMBL/GenBank/DDBJ databases">
        <title>Complete genome sequence of hyperthermophilic archaeon Pyrodictium delaneyi Su06.</title>
        <authorList>
            <person name="Jung J.-H."/>
            <person name="Lin J."/>
            <person name="Holden J.F."/>
            <person name="Park C.-S."/>
        </authorList>
    </citation>
    <scope>NUCLEOTIDE SEQUENCE [LARGE SCALE GENOMIC DNA]</scope>
    <source>
        <strain evidence="2 4">Su06</strain>
    </source>
</reference>
<evidence type="ECO:0000256" key="1">
    <source>
        <dbReference type="SAM" id="Phobius"/>
    </source>
</evidence>
<feature type="transmembrane region" description="Helical" evidence="1">
    <location>
        <begin position="206"/>
        <end position="228"/>
    </location>
</feature>
<evidence type="ECO:0000313" key="4">
    <source>
        <dbReference type="Proteomes" id="UP000058613"/>
    </source>
</evidence>
<dbReference type="RefSeq" id="WP_055408002.1">
    <property type="nucleotide sequence ID" value="NZ_CP013011.1"/>
</dbReference>
<evidence type="ECO:0000313" key="3">
    <source>
        <dbReference type="EMBL" id="OWJ54053.1"/>
    </source>
</evidence>
<dbReference type="Proteomes" id="UP000058613">
    <property type="component" value="Chromosome"/>
</dbReference>
<keyword evidence="1" id="KW-1133">Transmembrane helix</keyword>
<keyword evidence="1" id="KW-0812">Transmembrane</keyword>
<dbReference type="GeneID" id="26098876"/>
<dbReference type="KEGG" id="pdl:Pyrde_0543"/>
<name>A0A0N7JCX3_9CREN</name>
<feature type="transmembrane region" description="Helical" evidence="1">
    <location>
        <begin position="294"/>
        <end position="316"/>
    </location>
</feature>
<dbReference type="EMBL" id="CP013011">
    <property type="protein sequence ID" value="ALL00593.1"/>
    <property type="molecule type" value="Genomic_DNA"/>
</dbReference>
<reference evidence="3 5" key="2">
    <citation type="submission" date="2017-05" db="EMBL/GenBank/DDBJ databases">
        <title>The draft genome of the hyperthermophilic archaeon 'Pyrodictium delaneyi strain Hulk', an iron and nitrate reducer, reveals the capacity for sulfate reduction.</title>
        <authorList>
            <person name="Demey L.M."/>
            <person name="Miller C."/>
            <person name="Manzella M."/>
            <person name="Reguera G."/>
            <person name="Kashefi K."/>
        </authorList>
    </citation>
    <scope>NUCLEOTIDE SEQUENCE [LARGE SCALE GENOMIC DNA]</scope>
    <source>
        <strain evidence="3 5">Hulk</strain>
    </source>
</reference>
<feature type="transmembrane region" description="Helical" evidence="1">
    <location>
        <begin position="174"/>
        <end position="199"/>
    </location>
</feature>
<feature type="transmembrane region" description="Helical" evidence="1">
    <location>
        <begin position="141"/>
        <end position="168"/>
    </location>
</feature>
<protein>
    <submittedName>
        <fullName evidence="3">ABC transporter permease</fullName>
    </submittedName>
    <submittedName>
        <fullName evidence="2">ABC-2 family transporter protein</fullName>
    </submittedName>
</protein>
<dbReference type="AlphaFoldDB" id="A0A0N7JCX3"/>
<proteinExistence type="predicted"/>
<keyword evidence="1" id="KW-0472">Membrane</keyword>
<dbReference type="EMBL" id="NCQP01000007">
    <property type="protein sequence ID" value="OWJ54053.1"/>
    <property type="molecule type" value="Genomic_DNA"/>
</dbReference>